<keyword evidence="1" id="KW-0229">DNA integration</keyword>
<dbReference type="Gene3D" id="1.10.443.10">
    <property type="entry name" value="Intergrase catalytic core"/>
    <property type="match status" value="1"/>
</dbReference>
<dbReference type="PROSITE" id="PS51898">
    <property type="entry name" value="TYR_RECOMBINASE"/>
    <property type="match status" value="1"/>
</dbReference>
<evidence type="ECO:0000256" key="1">
    <source>
        <dbReference type="ARBA" id="ARBA00022908"/>
    </source>
</evidence>
<comment type="caution">
    <text evidence="5">The sequence shown here is derived from an EMBL/GenBank/DDBJ whole genome shotgun (WGS) entry which is preliminary data.</text>
</comment>
<reference evidence="5" key="1">
    <citation type="submission" date="2019-12" db="EMBL/GenBank/DDBJ databases">
        <title>Whole-genome sequence of Halomicrobium mukohataei pws1.</title>
        <authorList>
            <person name="Verma D.K."/>
            <person name="Gopal K."/>
            <person name="Prasad E.S."/>
        </authorList>
    </citation>
    <scope>NUCLEOTIDE SEQUENCE</scope>
    <source>
        <strain evidence="5">Pws1</strain>
    </source>
</reference>
<dbReference type="EMBL" id="WOYG01000001">
    <property type="protein sequence ID" value="NLV09324.1"/>
    <property type="molecule type" value="Genomic_DNA"/>
</dbReference>
<dbReference type="InterPro" id="IPR013762">
    <property type="entry name" value="Integrase-like_cat_sf"/>
</dbReference>
<dbReference type="CDD" id="cd00397">
    <property type="entry name" value="DNA_BRE_C"/>
    <property type="match status" value="1"/>
</dbReference>
<name>A0A847UD80_9EURY</name>
<dbReference type="InterPro" id="IPR011010">
    <property type="entry name" value="DNA_brk_join_enz"/>
</dbReference>
<dbReference type="GO" id="GO:0003677">
    <property type="term" value="F:DNA binding"/>
    <property type="evidence" value="ECO:0007669"/>
    <property type="project" value="UniProtKB-KW"/>
</dbReference>
<keyword evidence="3" id="KW-0233">DNA recombination</keyword>
<dbReference type="SUPFAM" id="SSF56349">
    <property type="entry name" value="DNA breaking-rejoining enzymes"/>
    <property type="match status" value="1"/>
</dbReference>
<dbReference type="PANTHER" id="PTHR30349">
    <property type="entry name" value="PHAGE INTEGRASE-RELATED"/>
    <property type="match status" value="1"/>
</dbReference>
<evidence type="ECO:0000259" key="4">
    <source>
        <dbReference type="PROSITE" id="PS51898"/>
    </source>
</evidence>
<organism evidence="5 6">
    <name type="scientific">Halomicrobium mukohataei</name>
    <dbReference type="NCBI Taxonomy" id="57705"/>
    <lineage>
        <taxon>Archaea</taxon>
        <taxon>Methanobacteriati</taxon>
        <taxon>Methanobacteriota</taxon>
        <taxon>Stenosarchaea group</taxon>
        <taxon>Halobacteria</taxon>
        <taxon>Halobacteriales</taxon>
        <taxon>Haloarculaceae</taxon>
        <taxon>Halomicrobium</taxon>
    </lineage>
</organism>
<evidence type="ECO:0000256" key="3">
    <source>
        <dbReference type="ARBA" id="ARBA00023172"/>
    </source>
</evidence>
<proteinExistence type="predicted"/>
<dbReference type="InterPro" id="IPR050090">
    <property type="entry name" value="Tyrosine_recombinase_XerCD"/>
</dbReference>
<dbReference type="AlphaFoldDB" id="A0A847UD80"/>
<feature type="domain" description="Tyr recombinase" evidence="4">
    <location>
        <begin position="157"/>
        <end position="346"/>
    </location>
</feature>
<dbReference type="Proteomes" id="UP000608662">
    <property type="component" value="Unassembled WGS sequence"/>
</dbReference>
<dbReference type="Pfam" id="PF00589">
    <property type="entry name" value="Phage_integrase"/>
    <property type="match status" value="1"/>
</dbReference>
<evidence type="ECO:0000313" key="5">
    <source>
        <dbReference type="EMBL" id="NLV09324.1"/>
    </source>
</evidence>
<dbReference type="GO" id="GO:0006310">
    <property type="term" value="P:DNA recombination"/>
    <property type="evidence" value="ECO:0007669"/>
    <property type="project" value="UniProtKB-KW"/>
</dbReference>
<dbReference type="GO" id="GO:0015074">
    <property type="term" value="P:DNA integration"/>
    <property type="evidence" value="ECO:0007669"/>
    <property type="project" value="UniProtKB-KW"/>
</dbReference>
<dbReference type="InterPro" id="IPR002104">
    <property type="entry name" value="Integrase_catalytic"/>
</dbReference>
<dbReference type="PANTHER" id="PTHR30349:SF41">
    <property type="entry name" value="INTEGRASE_RECOMBINASE PROTEIN MJ0367-RELATED"/>
    <property type="match status" value="1"/>
</dbReference>
<evidence type="ECO:0000313" key="6">
    <source>
        <dbReference type="Proteomes" id="UP000608662"/>
    </source>
</evidence>
<evidence type="ECO:0000256" key="2">
    <source>
        <dbReference type="ARBA" id="ARBA00023125"/>
    </source>
</evidence>
<protein>
    <submittedName>
        <fullName evidence="5">Tyrosine-type recombinase/integrase</fullName>
    </submittedName>
</protein>
<sequence length="511" mass="59261">MNTNCEHRCFRLSGTNDGDEFETHHSEYLGKQKDLVREELTETHSNDLLDFVYDRNARKDSTDDDHLAASTARNYIRELRFVFKYVYDSDEFDEDYTQWDASKWNKIITRVSRDRGISGGTSRNTYYAARALVDWKEEAVADKSEIDAPKISHSKIDTEKVLEPEDVVSIIEETNNERDAAVFALMFECALRRTALCQLDIKHYKTDKFARVEVPNKEGVKTGQYRERPMNWAQGYLDRWLNHHPDRDNPEAPLFCSIRKGRDAGKRLSSHAIYTMFKRTAERCEDIDSDRIHPHALRHARVTQLRKNPDLSKSDIETIAGWADSTPMHQRYSHVTSTEEAETTARRMGIEIEDDDEDQLIDECPRCGSDIPPGGRFCPTCTLRITDEPPEWFKLYRKIAPDEDPIMEKFHGKVSSIPRIDQLDIVDLDHLNNVFILSWTGGGTEDTEEPYDKVQAVDEEDAERVNEIIQNQIRPRLISIKEEQPQRLEMLSETVDIGNIEELEQRENEGE</sequence>
<gene>
    <name evidence="5" type="ORF">GOC74_05185</name>
</gene>
<keyword evidence="2" id="KW-0238">DNA-binding</keyword>
<accession>A0A847UD80</accession>